<accession>A0A382AXW8</accession>
<reference evidence="2" key="1">
    <citation type="submission" date="2018-05" db="EMBL/GenBank/DDBJ databases">
        <authorList>
            <person name="Lanie J.A."/>
            <person name="Ng W.-L."/>
            <person name="Kazmierczak K.M."/>
            <person name="Andrzejewski T.M."/>
            <person name="Davidsen T.M."/>
            <person name="Wayne K.J."/>
            <person name="Tettelin H."/>
            <person name="Glass J.I."/>
            <person name="Rusch D."/>
            <person name="Podicherti R."/>
            <person name="Tsui H.-C.T."/>
            <person name="Winkler M.E."/>
        </authorList>
    </citation>
    <scope>NUCLEOTIDE SEQUENCE</scope>
</reference>
<gene>
    <name evidence="2" type="ORF">METZ01_LOCUS159088</name>
</gene>
<proteinExistence type="predicted"/>
<evidence type="ECO:0000256" key="1">
    <source>
        <dbReference type="SAM" id="MobiDB-lite"/>
    </source>
</evidence>
<sequence length="74" mass="8598">MATLDQLKTHIEKAKTEFSDAIKKAEDKKNDLTSRQKRKKVKRLERKVAKITATEKMAEEKKKPKKERKSATEA</sequence>
<organism evidence="2">
    <name type="scientific">marine metagenome</name>
    <dbReference type="NCBI Taxonomy" id="408172"/>
    <lineage>
        <taxon>unclassified sequences</taxon>
        <taxon>metagenomes</taxon>
        <taxon>ecological metagenomes</taxon>
    </lineage>
</organism>
<feature type="region of interest" description="Disordered" evidence="1">
    <location>
        <begin position="52"/>
        <end position="74"/>
    </location>
</feature>
<dbReference type="EMBL" id="UINC01027273">
    <property type="protein sequence ID" value="SVB06234.1"/>
    <property type="molecule type" value="Genomic_DNA"/>
</dbReference>
<evidence type="ECO:0000313" key="2">
    <source>
        <dbReference type="EMBL" id="SVB06234.1"/>
    </source>
</evidence>
<protein>
    <submittedName>
        <fullName evidence="2">Uncharacterized protein</fullName>
    </submittedName>
</protein>
<dbReference type="AlphaFoldDB" id="A0A382AXW8"/>
<name>A0A382AXW8_9ZZZZ</name>